<dbReference type="InterPro" id="IPR025398">
    <property type="entry name" value="DUF4371"/>
</dbReference>
<name>A0AAV8TMT4_9ROSI</name>
<dbReference type="AlphaFoldDB" id="A0AAV8TMT4"/>
<evidence type="ECO:0000313" key="2">
    <source>
        <dbReference type="EMBL" id="KAJ8768088.1"/>
    </source>
</evidence>
<dbReference type="Proteomes" id="UP001159364">
    <property type="component" value="Linkage Group LG04"/>
</dbReference>
<comment type="caution">
    <text evidence="2">The sequence shown here is derived from an EMBL/GenBank/DDBJ whole genome shotgun (WGS) entry which is preliminary data.</text>
</comment>
<sequence>MNQKLHIQVAYANQSNHAQKDYRTQLTASVDCVRFLLRQVLVFYGRDESEASSNNGNFLQLLQFLADHNEAINNVVLNNARGNLKVISPDIQKDIVKAAAIETSNAIINDLQGGLFSILIDESRDISIKEQLAIVLRYVNAKGCVLERFIGIIHVSDTTSLSLKFAIDELFSKHGLSISSLRGQGYDGASNMQGAINGLKTLILKENNSAHYVHCFSHQLQLTLVAVAKNHVHVALLFNTVSSLSNIVGGSCKRKDLLREKQFSKIVEGLKNGELSSGKGLHQETSLQRPGDTRWGTHYGSLSSLIVMFDSIVDVLEIIMEEGTTSEKKGEAYALLDSIQSYEFVFSLHLMKKILGITNELSQALQRKDQDIINAISFIKVSKQRLQMMRDDGWQLLFDETSSFLELFYTVIDMQLQELNNRFNEVNTKLLICVACLNPSDSFYAFDKQKLIQLA</sequence>
<protein>
    <recommendedName>
        <fullName evidence="1">DUF4371 domain-containing protein</fullName>
    </recommendedName>
</protein>
<dbReference type="PANTHER" id="PTHR11697:SF230">
    <property type="entry name" value="ZINC FINGER, MYM DOMAIN CONTAINING 1"/>
    <property type="match status" value="1"/>
</dbReference>
<reference evidence="2 3" key="1">
    <citation type="submission" date="2021-09" db="EMBL/GenBank/DDBJ databases">
        <title>Genomic insights and catalytic innovation underlie evolution of tropane alkaloids biosynthesis.</title>
        <authorList>
            <person name="Wang Y.-J."/>
            <person name="Tian T."/>
            <person name="Huang J.-P."/>
            <person name="Huang S.-X."/>
        </authorList>
    </citation>
    <scope>NUCLEOTIDE SEQUENCE [LARGE SCALE GENOMIC DNA]</scope>
    <source>
        <strain evidence="2">KIB-2018</strain>
        <tissue evidence="2">Leaf</tissue>
    </source>
</reference>
<organism evidence="2 3">
    <name type="scientific">Erythroxylum novogranatense</name>
    <dbReference type="NCBI Taxonomy" id="1862640"/>
    <lineage>
        <taxon>Eukaryota</taxon>
        <taxon>Viridiplantae</taxon>
        <taxon>Streptophyta</taxon>
        <taxon>Embryophyta</taxon>
        <taxon>Tracheophyta</taxon>
        <taxon>Spermatophyta</taxon>
        <taxon>Magnoliopsida</taxon>
        <taxon>eudicotyledons</taxon>
        <taxon>Gunneridae</taxon>
        <taxon>Pentapetalae</taxon>
        <taxon>rosids</taxon>
        <taxon>fabids</taxon>
        <taxon>Malpighiales</taxon>
        <taxon>Erythroxylaceae</taxon>
        <taxon>Erythroxylum</taxon>
    </lineage>
</organism>
<dbReference type="EMBL" id="JAIWQS010000004">
    <property type="protein sequence ID" value="KAJ8768088.1"/>
    <property type="molecule type" value="Genomic_DNA"/>
</dbReference>
<dbReference type="InterPro" id="IPR055298">
    <property type="entry name" value="AtLOH3-like"/>
</dbReference>
<keyword evidence="3" id="KW-1185">Reference proteome</keyword>
<evidence type="ECO:0000313" key="3">
    <source>
        <dbReference type="Proteomes" id="UP001159364"/>
    </source>
</evidence>
<accession>A0AAV8TMT4</accession>
<dbReference type="Pfam" id="PF14291">
    <property type="entry name" value="DUF4371"/>
    <property type="match status" value="1"/>
</dbReference>
<evidence type="ECO:0000259" key="1">
    <source>
        <dbReference type="Pfam" id="PF14291"/>
    </source>
</evidence>
<dbReference type="SUPFAM" id="SSF53098">
    <property type="entry name" value="Ribonuclease H-like"/>
    <property type="match status" value="1"/>
</dbReference>
<gene>
    <name evidence="2" type="ORF">K2173_021028</name>
</gene>
<proteinExistence type="predicted"/>
<dbReference type="InterPro" id="IPR012337">
    <property type="entry name" value="RNaseH-like_sf"/>
</dbReference>
<dbReference type="PANTHER" id="PTHR11697">
    <property type="entry name" value="GENERAL TRANSCRIPTION FACTOR 2-RELATED ZINC FINGER PROTEIN"/>
    <property type="match status" value="1"/>
</dbReference>
<feature type="domain" description="DUF4371" evidence="1">
    <location>
        <begin position="1"/>
        <end position="198"/>
    </location>
</feature>